<evidence type="ECO:0000256" key="10">
    <source>
        <dbReference type="ARBA" id="ARBA00023212"/>
    </source>
</evidence>
<keyword evidence="5" id="KW-0493">Microtubule</keyword>
<dbReference type="InterPro" id="IPR050687">
    <property type="entry name" value="Dynein_IC"/>
</dbReference>
<dbReference type="GO" id="GO:0003341">
    <property type="term" value="P:cilium movement"/>
    <property type="evidence" value="ECO:0007669"/>
    <property type="project" value="TreeGrafter"/>
</dbReference>
<keyword evidence="7" id="KW-0243">Dynein</keyword>
<comment type="similarity">
    <text evidence="2">Belongs to the dynein intermediate chain family.</text>
</comment>
<protein>
    <submittedName>
        <fullName evidence="13">Dynein intermediate chain 3, ciliary-like</fullName>
    </submittedName>
</protein>
<dbReference type="GO" id="GO:0045504">
    <property type="term" value="F:dynein heavy chain binding"/>
    <property type="evidence" value="ECO:0007669"/>
    <property type="project" value="TreeGrafter"/>
</dbReference>
<evidence type="ECO:0000256" key="6">
    <source>
        <dbReference type="ARBA" id="ARBA00022737"/>
    </source>
</evidence>
<keyword evidence="8" id="KW-0969">Cilium</keyword>
<evidence type="ECO:0000256" key="1">
    <source>
        <dbReference type="ARBA" id="ARBA00004430"/>
    </source>
</evidence>
<evidence type="ECO:0000256" key="9">
    <source>
        <dbReference type="ARBA" id="ARBA00023175"/>
    </source>
</evidence>
<dbReference type="InterPro" id="IPR015943">
    <property type="entry name" value="WD40/YVTN_repeat-like_dom_sf"/>
</dbReference>
<dbReference type="SUPFAM" id="SSF50978">
    <property type="entry name" value="WD40 repeat-like"/>
    <property type="match status" value="1"/>
</dbReference>
<evidence type="ECO:0000313" key="13">
    <source>
        <dbReference type="RefSeq" id="XP_026753346.2"/>
    </source>
</evidence>
<sequence>MPSYIKSVYEYTKLRRNFGRQPLFQDVSAQMIDSINPNIAYQKDYILRNPVNREVQATLPQSQNEINTKTLVIREQGINHTEGGWPREVHLYNEEHLIRHRRRVMHEDNYIHAIKKLAPMMEHYVDQNNAINIYETYFDDMQSQVAVEKYNVRVANVFRDSYKRPISCLSWTNEKIPKLAVSYSDKTCTLNSEIYRNNDCYLWDICKQTEPFSKLQPDGPCWQLACSPIHPELLIGGLANGVVNVFDIRESANAISRSTIYNSHRGPITALLFTHSRTNTEFFTGSPDGQCLWWDFRNLSKPLDHLPMSVKIPVGQEPNLSNAEGVSSLEFDHALPTKFLCGTESGLVINVNRMGRSHSEILTSYWNTHSGPVRAVHRSPCTIRMFLTCGDWTVRVWSEEVRTAPIIVTKPYNNQVTDASWTPLRFSSYMAICEGGNFYYWDFLRKYREPVATLKVSKYQLTRLTCHSEGKSVAIGDINGSVFLVQLSENMVIPGNHDKQLMSQTYERETRREHILDARLKEIRLKIRAEEETPTTMTMPDESSNEENLIQITEQQYFKIVKDELHQLVTKTTPSNESISQF</sequence>
<name>A0A6J1WGX1_GALME</name>
<dbReference type="GeneID" id="113513552"/>
<dbReference type="PANTHER" id="PTHR12442">
    <property type="entry name" value="DYNEIN INTERMEDIATE CHAIN"/>
    <property type="match status" value="1"/>
</dbReference>
<dbReference type="InterPro" id="IPR036322">
    <property type="entry name" value="WD40_repeat_dom_sf"/>
</dbReference>
<dbReference type="GO" id="GO:0005874">
    <property type="term" value="C:microtubule"/>
    <property type="evidence" value="ECO:0007669"/>
    <property type="project" value="UniProtKB-KW"/>
</dbReference>
<evidence type="ECO:0000256" key="11">
    <source>
        <dbReference type="ARBA" id="ARBA00023273"/>
    </source>
</evidence>
<dbReference type="Pfam" id="PF00400">
    <property type="entry name" value="WD40"/>
    <property type="match status" value="2"/>
</dbReference>
<keyword evidence="11" id="KW-0966">Cell projection</keyword>
<organism evidence="12 13">
    <name type="scientific">Galleria mellonella</name>
    <name type="common">Greater wax moth</name>
    <dbReference type="NCBI Taxonomy" id="7137"/>
    <lineage>
        <taxon>Eukaryota</taxon>
        <taxon>Metazoa</taxon>
        <taxon>Ecdysozoa</taxon>
        <taxon>Arthropoda</taxon>
        <taxon>Hexapoda</taxon>
        <taxon>Insecta</taxon>
        <taxon>Pterygota</taxon>
        <taxon>Neoptera</taxon>
        <taxon>Endopterygota</taxon>
        <taxon>Lepidoptera</taxon>
        <taxon>Glossata</taxon>
        <taxon>Ditrysia</taxon>
        <taxon>Pyraloidea</taxon>
        <taxon>Pyralidae</taxon>
        <taxon>Galleriinae</taxon>
        <taxon>Galleria</taxon>
    </lineage>
</organism>
<evidence type="ECO:0000256" key="3">
    <source>
        <dbReference type="ARBA" id="ARBA00022490"/>
    </source>
</evidence>
<keyword evidence="3" id="KW-0963">Cytoplasm</keyword>
<dbReference type="AlphaFoldDB" id="A0A6J1WGX1"/>
<dbReference type="RefSeq" id="XP_026753346.2">
    <property type="nucleotide sequence ID" value="XM_026897545.3"/>
</dbReference>
<dbReference type="PANTHER" id="PTHR12442:SF7">
    <property type="entry name" value="DYNEIN AXONEMAL INTERMEDIATE CHAIN 2"/>
    <property type="match status" value="1"/>
</dbReference>
<keyword evidence="4" id="KW-0853">WD repeat</keyword>
<keyword evidence="10" id="KW-0206">Cytoskeleton</keyword>
<evidence type="ECO:0000256" key="2">
    <source>
        <dbReference type="ARBA" id="ARBA00011059"/>
    </source>
</evidence>
<evidence type="ECO:0000313" key="12">
    <source>
        <dbReference type="Proteomes" id="UP001652740"/>
    </source>
</evidence>
<keyword evidence="6" id="KW-0677">Repeat</keyword>
<reference evidence="13" key="1">
    <citation type="submission" date="2025-08" db="UniProtKB">
        <authorList>
            <consortium name="RefSeq"/>
        </authorList>
    </citation>
    <scope>IDENTIFICATION</scope>
    <source>
        <tissue evidence="13">Whole larvae</tissue>
    </source>
</reference>
<dbReference type="InParanoid" id="A0A6J1WGX1"/>
<evidence type="ECO:0000256" key="4">
    <source>
        <dbReference type="ARBA" id="ARBA00022574"/>
    </source>
</evidence>
<keyword evidence="12" id="KW-1185">Reference proteome</keyword>
<dbReference type="KEGG" id="gmw:113513552"/>
<dbReference type="Proteomes" id="UP001652740">
    <property type="component" value="Unplaced"/>
</dbReference>
<dbReference type="GO" id="GO:0036157">
    <property type="term" value="C:outer dynein arm"/>
    <property type="evidence" value="ECO:0007669"/>
    <property type="project" value="TreeGrafter"/>
</dbReference>
<gene>
    <name evidence="13" type="primary">LOC113513552</name>
</gene>
<comment type="subcellular location">
    <subcellularLocation>
        <location evidence="1">Cytoplasm</location>
        <location evidence="1">Cytoskeleton</location>
        <location evidence="1">Cilium axoneme</location>
    </subcellularLocation>
</comment>
<evidence type="ECO:0000256" key="5">
    <source>
        <dbReference type="ARBA" id="ARBA00022701"/>
    </source>
</evidence>
<dbReference type="InterPro" id="IPR001680">
    <property type="entry name" value="WD40_rpt"/>
</dbReference>
<keyword evidence="9" id="KW-0505">Motor protein</keyword>
<evidence type="ECO:0000256" key="8">
    <source>
        <dbReference type="ARBA" id="ARBA00023069"/>
    </source>
</evidence>
<dbReference type="SMART" id="SM00320">
    <property type="entry name" value="WD40"/>
    <property type="match status" value="5"/>
</dbReference>
<evidence type="ECO:0000256" key="7">
    <source>
        <dbReference type="ARBA" id="ARBA00023017"/>
    </source>
</evidence>
<proteinExistence type="inferred from homology"/>
<dbReference type="GO" id="GO:0045503">
    <property type="term" value="F:dynein light chain binding"/>
    <property type="evidence" value="ECO:0007669"/>
    <property type="project" value="TreeGrafter"/>
</dbReference>
<accession>A0A6J1WGX1</accession>
<dbReference type="GO" id="GO:0036158">
    <property type="term" value="P:outer dynein arm assembly"/>
    <property type="evidence" value="ECO:0007669"/>
    <property type="project" value="TreeGrafter"/>
</dbReference>
<dbReference type="Gene3D" id="2.130.10.10">
    <property type="entry name" value="YVTN repeat-like/Quinoprotein amine dehydrogenase"/>
    <property type="match status" value="2"/>
</dbReference>